<keyword evidence="13 19" id="KW-0496">Mitochondrion</keyword>
<reference evidence="19" key="1">
    <citation type="journal article" date="2018" name="BMC Evol. Biol.">
        <title>Three new Diplozoidae mitogenomes expose unusual compositional biases within the Monogenea class: implications for phylogenetic studies.</title>
        <authorList>
            <person name="Zhang D."/>
            <person name="Zou H."/>
            <person name="Wu S.G."/>
            <person name="Li M."/>
            <person name="Jakovlic I."/>
            <person name="Zhang J."/>
            <person name="Chen R."/>
            <person name="Li W.X."/>
            <person name="Wang G.T."/>
        </authorList>
    </citation>
    <scope>NUCLEOTIDE SEQUENCE</scope>
</reference>
<keyword evidence="9" id="KW-0249">Electron transport</keyword>
<dbReference type="InterPro" id="IPR001750">
    <property type="entry name" value="ND/Mrp_TM"/>
</dbReference>
<dbReference type="GO" id="GO:0003954">
    <property type="term" value="F:NADH dehydrogenase activity"/>
    <property type="evidence" value="ECO:0007669"/>
    <property type="project" value="TreeGrafter"/>
</dbReference>
<evidence type="ECO:0000256" key="11">
    <source>
        <dbReference type="ARBA" id="ARBA00023027"/>
    </source>
</evidence>
<comment type="catalytic activity">
    <reaction evidence="16">
        <text>a ubiquinone + NADH + 5 H(+)(in) = a ubiquinol + NAD(+) + 4 H(+)(out)</text>
        <dbReference type="Rhea" id="RHEA:29091"/>
        <dbReference type="Rhea" id="RHEA-COMP:9565"/>
        <dbReference type="Rhea" id="RHEA-COMP:9566"/>
        <dbReference type="ChEBI" id="CHEBI:15378"/>
        <dbReference type="ChEBI" id="CHEBI:16389"/>
        <dbReference type="ChEBI" id="CHEBI:17976"/>
        <dbReference type="ChEBI" id="CHEBI:57540"/>
        <dbReference type="ChEBI" id="CHEBI:57945"/>
        <dbReference type="EC" id="7.1.1.2"/>
    </reaction>
</comment>
<dbReference type="Pfam" id="PF00361">
    <property type="entry name" value="Proton_antipo_M"/>
    <property type="match status" value="1"/>
</dbReference>
<evidence type="ECO:0000256" key="5">
    <source>
        <dbReference type="ARBA" id="ARBA00022448"/>
    </source>
</evidence>
<feature type="transmembrane region" description="Helical" evidence="17">
    <location>
        <begin position="193"/>
        <end position="214"/>
    </location>
</feature>
<feature type="transmembrane region" description="Helical" evidence="17">
    <location>
        <begin position="12"/>
        <end position="40"/>
    </location>
</feature>
<evidence type="ECO:0000256" key="10">
    <source>
        <dbReference type="ARBA" id="ARBA00022989"/>
    </source>
</evidence>
<evidence type="ECO:0000256" key="15">
    <source>
        <dbReference type="ARBA" id="ARBA00031025"/>
    </source>
</evidence>
<dbReference type="AlphaFoldDB" id="A0A386PW51"/>
<feature type="transmembrane region" description="Helical" evidence="17">
    <location>
        <begin position="254"/>
        <end position="275"/>
    </location>
</feature>
<dbReference type="PANTHER" id="PTHR43507:SF20">
    <property type="entry name" value="NADH-UBIQUINONE OXIDOREDUCTASE CHAIN 4"/>
    <property type="match status" value="1"/>
</dbReference>
<feature type="transmembrane region" description="Helical" evidence="17">
    <location>
        <begin position="95"/>
        <end position="113"/>
    </location>
</feature>
<evidence type="ECO:0000259" key="18">
    <source>
        <dbReference type="Pfam" id="PF00361"/>
    </source>
</evidence>
<accession>A0A386PW51</accession>
<dbReference type="GO" id="GO:0015990">
    <property type="term" value="P:electron transport coupled proton transport"/>
    <property type="evidence" value="ECO:0007669"/>
    <property type="project" value="TreeGrafter"/>
</dbReference>
<evidence type="ECO:0000256" key="17">
    <source>
        <dbReference type="SAM" id="Phobius"/>
    </source>
</evidence>
<dbReference type="EC" id="7.1.1.2" evidence="3"/>
<evidence type="ECO:0000313" key="19">
    <source>
        <dbReference type="EMBL" id="AYE40090.1"/>
    </source>
</evidence>
<protein>
    <recommendedName>
        <fullName evidence="4">NADH-ubiquinone oxidoreductase chain 4</fullName>
        <ecNumber evidence="3">7.1.1.2</ecNumber>
    </recommendedName>
    <alternativeName>
        <fullName evidence="15">NADH dehydrogenase subunit 4</fullName>
    </alternativeName>
</protein>
<organism evidence="19">
    <name type="scientific">Sindiplozoon sp. DZ-2018</name>
    <dbReference type="NCBI Taxonomy" id="2340795"/>
    <lineage>
        <taxon>Eukaryota</taxon>
        <taxon>Metazoa</taxon>
        <taxon>Spiralia</taxon>
        <taxon>Lophotrochozoa</taxon>
        <taxon>Platyhelminthes</taxon>
        <taxon>Monogenea</taxon>
        <taxon>Polyopisthocotylea</taxon>
        <taxon>Mazocraeidea</taxon>
        <taxon>Diplozoidae</taxon>
        <taxon>Sindiplozoon</taxon>
    </lineage>
</organism>
<feature type="transmembrane region" description="Helical" evidence="17">
    <location>
        <begin position="221"/>
        <end position="242"/>
    </location>
</feature>
<evidence type="ECO:0000256" key="16">
    <source>
        <dbReference type="ARBA" id="ARBA00049551"/>
    </source>
</evidence>
<evidence type="ECO:0000256" key="9">
    <source>
        <dbReference type="ARBA" id="ARBA00022982"/>
    </source>
</evidence>
<dbReference type="GO" id="GO:0008137">
    <property type="term" value="F:NADH dehydrogenase (ubiquinone) activity"/>
    <property type="evidence" value="ECO:0007669"/>
    <property type="project" value="UniProtKB-EC"/>
</dbReference>
<evidence type="ECO:0000256" key="12">
    <source>
        <dbReference type="ARBA" id="ARBA00023075"/>
    </source>
</evidence>
<keyword evidence="6" id="KW-0679">Respiratory chain</keyword>
<feature type="transmembrane region" description="Helical" evidence="17">
    <location>
        <begin position="154"/>
        <end position="173"/>
    </location>
</feature>
<dbReference type="PANTHER" id="PTHR43507">
    <property type="entry name" value="NADH-UBIQUINONE OXIDOREDUCTASE CHAIN 4"/>
    <property type="match status" value="1"/>
</dbReference>
<feature type="transmembrane region" description="Helical" evidence="17">
    <location>
        <begin position="282"/>
        <end position="302"/>
    </location>
</feature>
<keyword evidence="5" id="KW-0813">Transport</keyword>
<geneLocation type="mitochondrion" evidence="19"/>
<evidence type="ECO:0000256" key="6">
    <source>
        <dbReference type="ARBA" id="ARBA00022660"/>
    </source>
</evidence>
<keyword evidence="12" id="KW-0830">Ubiquinone</keyword>
<keyword evidence="11" id="KW-0520">NAD</keyword>
<evidence type="ECO:0000256" key="4">
    <source>
        <dbReference type="ARBA" id="ARBA00021006"/>
    </source>
</evidence>
<dbReference type="InterPro" id="IPR003918">
    <property type="entry name" value="NADH_UbQ_OxRdtase"/>
</dbReference>
<feature type="transmembrane region" description="Helical" evidence="17">
    <location>
        <begin position="125"/>
        <end position="147"/>
    </location>
</feature>
<keyword evidence="8" id="KW-1278">Translocase</keyword>
<dbReference type="GO" id="GO:0048039">
    <property type="term" value="F:ubiquinone binding"/>
    <property type="evidence" value="ECO:0007669"/>
    <property type="project" value="TreeGrafter"/>
</dbReference>
<evidence type="ECO:0000256" key="1">
    <source>
        <dbReference type="ARBA" id="ARBA00004225"/>
    </source>
</evidence>
<sequence length="416" mass="47671">MLYLFVNSGWSYFYFIGGLSIIWCFVFVNVGSIFCGLYFLGFYFDFLFFYFFLLVFVIMLFIWFGFGGDGSYNVVLLMLSCFFSLCSFCVFNPVWFWACYELAILFVFVLLYFDSPYSDRYLAGWYLLLYFVFCGIPLLILFFYFSLNQSCFNFFFWSFSDFDGLLILVFLLFCSKIPLPPFHSWLPVVHGEASSLTSICLSGYVMKLGLLGVVRFCESLLGGYFLYIYISFSLFFSCAVLIACSEEVDYKRWIAGLSVAHIVVCMSCLLNFSVVWGVKESLLFGVGHGFSAAYFFLLVYYFELLGGTRHVSDTSSLLGVGWVNLWLTLFGFFFVCSMPPTVNFFVEVWLIGLHCVLGNFGFVCCLLVYLFFSAICPLFLLGTAYCRRLGGSDGGVVYSVVYGFLIFSFMFILLLL</sequence>
<evidence type="ECO:0000256" key="7">
    <source>
        <dbReference type="ARBA" id="ARBA00022692"/>
    </source>
</evidence>
<feature type="transmembrane region" description="Helical" evidence="17">
    <location>
        <begin position="47"/>
        <end position="66"/>
    </location>
</feature>
<feature type="domain" description="NADH:quinone oxidoreductase/Mrp antiporter transmembrane" evidence="18">
    <location>
        <begin position="96"/>
        <end position="355"/>
    </location>
</feature>
<feature type="transmembrane region" description="Helical" evidence="17">
    <location>
        <begin position="72"/>
        <end position="90"/>
    </location>
</feature>
<keyword evidence="14 17" id="KW-0472">Membrane</keyword>
<dbReference type="GO" id="GO:0042773">
    <property type="term" value="P:ATP synthesis coupled electron transport"/>
    <property type="evidence" value="ECO:0007669"/>
    <property type="project" value="InterPro"/>
</dbReference>
<evidence type="ECO:0000256" key="3">
    <source>
        <dbReference type="ARBA" id="ARBA00012944"/>
    </source>
</evidence>
<feature type="transmembrane region" description="Helical" evidence="17">
    <location>
        <begin position="395"/>
        <end position="415"/>
    </location>
</feature>
<evidence type="ECO:0000256" key="14">
    <source>
        <dbReference type="ARBA" id="ARBA00023136"/>
    </source>
</evidence>
<name>A0A386PW51_9PLAT</name>
<keyword evidence="7 17" id="KW-0812">Transmembrane</keyword>
<evidence type="ECO:0000256" key="8">
    <source>
        <dbReference type="ARBA" id="ARBA00022967"/>
    </source>
</evidence>
<feature type="transmembrane region" description="Helical" evidence="17">
    <location>
        <begin position="314"/>
        <end position="336"/>
    </location>
</feature>
<evidence type="ECO:0000256" key="13">
    <source>
        <dbReference type="ARBA" id="ARBA00023128"/>
    </source>
</evidence>
<gene>
    <name evidence="19" type="primary">nad4</name>
</gene>
<dbReference type="EMBL" id="MG458326">
    <property type="protein sequence ID" value="AYE40090.1"/>
    <property type="molecule type" value="Genomic_DNA"/>
</dbReference>
<dbReference type="GO" id="GO:0031966">
    <property type="term" value="C:mitochondrial membrane"/>
    <property type="evidence" value="ECO:0007669"/>
    <property type="project" value="UniProtKB-SubCell"/>
</dbReference>
<evidence type="ECO:0000256" key="2">
    <source>
        <dbReference type="ARBA" id="ARBA00009025"/>
    </source>
</evidence>
<feature type="transmembrane region" description="Helical" evidence="17">
    <location>
        <begin position="348"/>
        <end position="375"/>
    </location>
</feature>
<comment type="subcellular location">
    <subcellularLocation>
        <location evidence="1">Mitochondrion membrane</location>
        <topology evidence="1">Multi-pass membrane protein</topology>
    </subcellularLocation>
</comment>
<comment type="similarity">
    <text evidence="2">Belongs to the complex I subunit 4 family.</text>
</comment>
<keyword evidence="10 17" id="KW-1133">Transmembrane helix</keyword>
<proteinExistence type="inferred from homology"/>